<dbReference type="OrthoDB" id="5513018at2"/>
<dbReference type="Pfam" id="PF14252">
    <property type="entry name" value="DUF4347"/>
    <property type="match status" value="1"/>
</dbReference>
<evidence type="ECO:0000313" key="2">
    <source>
        <dbReference type="EMBL" id="QED29561.1"/>
    </source>
</evidence>
<dbReference type="RefSeq" id="WP_146962794.1">
    <property type="nucleotide sequence ID" value="NZ_CP042467.1"/>
</dbReference>
<name>A0A5B8XWK6_9DELT</name>
<keyword evidence="3" id="KW-1185">Reference proteome</keyword>
<dbReference type="AlphaFoldDB" id="A0A5B8XWK6"/>
<organism evidence="2 3">
    <name type="scientific">Microvenator marinus</name>
    <dbReference type="NCBI Taxonomy" id="2600177"/>
    <lineage>
        <taxon>Bacteria</taxon>
        <taxon>Deltaproteobacteria</taxon>
        <taxon>Bradymonadales</taxon>
        <taxon>Microvenatoraceae</taxon>
        <taxon>Microvenator</taxon>
    </lineage>
</organism>
<dbReference type="InterPro" id="IPR025592">
    <property type="entry name" value="DUF4347"/>
</dbReference>
<evidence type="ECO:0000259" key="1">
    <source>
        <dbReference type="Pfam" id="PF14252"/>
    </source>
</evidence>
<gene>
    <name evidence="2" type="ORF">FRD01_20445</name>
</gene>
<sequence length="199" mass="22553">MGLRLLVYDDTCRDGAWFGLTHSWIAGDALYKALGRLDASFAAQDWDSALAWLGSFGDQEIDEIQFWGHGKWGRAMVARDALNLDSLKSRESRLLAIKERMHPDSLWWFRTCETIGADAGHRFAREWSEFFECPVAGHTFIIGPWQSGLHLLKPGESPHWTAWEGLAEGSPDAPKKSLWSTPFQPRTIHCLRSRVPSGW</sequence>
<evidence type="ECO:0000313" key="3">
    <source>
        <dbReference type="Proteomes" id="UP000321595"/>
    </source>
</evidence>
<protein>
    <submittedName>
        <fullName evidence="2">DUF4347 domain-containing protein</fullName>
    </submittedName>
</protein>
<feature type="domain" description="DUF4347" evidence="1">
    <location>
        <begin position="58"/>
        <end position="146"/>
    </location>
</feature>
<dbReference type="KEGG" id="bbae:FRD01_20445"/>
<dbReference type="EMBL" id="CP042467">
    <property type="protein sequence ID" value="QED29561.1"/>
    <property type="molecule type" value="Genomic_DNA"/>
</dbReference>
<accession>A0A5B8XWK6</accession>
<dbReference type="Proteomes" id="UP000321595">
    <property type="component" value="Chromosome"/>
</dbReference>
<proteinExistence type="predicted"/>
<reference evidence="2 3" key="1">
    <citation type="submission" date="2019-08" db="EMBL/GenBank/DDBJ databases">
        <authorList>
            <person name="Liang Q."/>
        </authorList>
    </citation>
    <scope>NUCLEOTIDE SEQUENCE [LARGE SCALE GENOMIC DNA]</scope>
    <source>
        <strain evidence="2 3">V1718</strain>
    </source>
</reference>